<accession>A0ABN2FDC2</accession>
<dbReference type="InterPro" id="IPR011010">
    <property type="entry name" value="DNA_brk_join_enz"/>
</dbReference>
<dbReference type="CDD" id="cd00397">
    <property type="entry name" value="DNA_BRE_C"/>
    <property type="match status" value="1"/>
</dbReference>
<evidence type="ECO:0000259" key="2">
    <source>
        <dbReference type="PROSITE" id="PS51898"/>
    </source>
</evidence>
<proteinExistence type="predicted"/>
<name>A0ABN2FDC2_9ACTN</name>
<dbReference type="InterPro" id="IPR013762">
    <property type="entry name" value="Integrase-like_cat_sf"/>
</dbReference>
<evidence type="ECO:0000256" key="1">
    <source>
        <dbReference type="ARBA" id="ARBA00023172"/>
    </source>
</evidence>
<dbReference type="Gene3D" id="1.10.443.10">
    <property type="entry name" value="Intergrase catalytic core"/>
    <property type="match status" value="1"/>
</dbReference>
<gene>
    <name evidence="3" type="ORF">GCM10009744_33050</name>
</gene>
<keyword evidence="1" id="KW-0233">DNA recombination</keyword>
<evidence type="ECO:0000313" key="4">
    <source>
        <dbReference type="Proteomes" id="UP001501319"/>
    </source>
</evidence>
<feature type="domain" description="Tyr recombinase" evidence="2">
    <location>
        <begin position="1"/>
        <end position="68"/>
    </location>
</feature>
<dbReference type="SUPFAM" id="SSF56349">
    <property type="entry name" value="DNA breaking-rejoining enzymes"/>
    <property type="match status" value="1"/>
</dbReference>
<organism evidence="3 4">
    <name type="scientific">Kribbella alba</name>
    <dbReference type="NCBI Taxonomy" id="190197"/>
    <lineage>
        <taxon>Bacteria</taxon>
        <taxon>Bacillati</taxon>
        <taxon>Actinomycetota</taxon>
        <taxon>Actinomycetes</taxon>
        <taxon>Propionibacteriales</taxon>
        <taxon>Kribbellaceae</taxon>
        <taxon>Kribbella</taxon>
    </lineage>
</organism>
<sequence>MQEPQARYRYLAGAPDLELPQLRHTRATELTNDGVSPRMIQKRLGHRKLQTTLVYADHADAELRARHRRRARATLPLSSQLTPPCARTPTVAVP</sequence>
<dbReference type="PROSITE" id="PS51898">
    <property type="entry name" value="TYR_RECOMBINASE"/>
    <property type="match status" value="1"/>
</dbReference>
<comment type="caution">
    <text evidence="3">The sequence shown here is derived from an EMBL/GenBank/DDBJ whole genome shotgun (WGS) entry which is preliminary data.</text>
</comment>
<protein>
    <recommendedName>
        <fullName evidence="2">Tyr recombinase domain-containing protein</fullName>
    </recommendedName>
</protein>
<dbReference type="InterPro" id="IPR002104">
    <property type="entry name" value="Integrase_catalytic"/>
</dbReference>
<evidence type="ECO:0000313" key="3">
    <source>
        <dbReference type="EMBL" id="GAA1640587.1"/>
    </source>
</evidence>
<dbReference type="Proteomes" id="UP001501319">
    <property type="component" value="Unassembled WGS sequence"/>
</dbReference>
<dbReference type="Pfam" id="PF00589">
    <property type="entry name" value="Phage_integrase"/>
    <property type="match status" value="1"/>
</dbReference>
<dbReference type="EMBL" id="BAAANE010000005">
    <property type="protein sequence ID" value="GAA1640587.1"/>
    <property type="molecule type" value="Genomic_DNA"/>
</dbReference>
<keyword evidence="4" id="KW-1185">Reference proteome</keyword>
<reference evidence="3 4" key="1">
    <citation type="journal article" date="2019" name="Int. J. Syst. Evol. Microbiol.">
        <title>The Global Catalogue of Microorganisms (GCM) 10K type strain sequencing project: providing services to taxonomists for standard genome sequencing and annotation.</title>
        <authorList>
            <consortium name="The Broad Institute Genomics Platform"/>
            <consortium name="The Broad Institute Genome Sequencing Center for Infectious Disease"/>
            <person name="Wu L."/>
            <person name="Ma J."/>
        </authorList>
    </citation>
    <scope>NUCLEOTIDE SEQUENCE [LARGE SCALE GENOMIC DNA]</scope>
    <source>
        <strain evidence="3 4">JCM 14306</strain>
    </source>
</reference>